<reference evidence="9" key="1">
    <citation type="submission" date="2022-11" db="UniProtKB">
        <authorList>
            <consortium name="WormBaseParasite"/>
        </authorList>
    </citation>
    <scope>IDENTIFICATION</scope>
</reference>
<evidence type="ECO:0000256" key="6">
    <source>
        <dbReference type="SAM" id="Coils"/>
    </source>
</evidence>
<protein>
    <submittedName>
        <fullName evidence="9">Sin3 histone deacetylase corepressor complex component SDS3</fullName>
    </submittedName>
</protein>
<keyword evidence="4" id="KW-0804">Transcription</keyword>
<organism evidence="8 9">
    <name type="scientific">Acrobeloides nanus</name>
    <dbReference type="NCBI Taxonomy" id="290746"/>
    <lineage>
        <taxon>Eukaryota</taxon>
        <taxon>Metazoa</taxon>
        <taxon>Ecdysozoa</taxon>
        <taxon>Nematoda</taxon>
        <taxon>Chromadorea</taxon>
        <taxon>Rhabditida</taxon>
        <taxon>Tylenchina</taxon>
        <taxon>Cephalobomorpha</taxon>
        <taxon>Cephaloboidea</taxon>
        <taxon>Cephalobidae</taxon>
        <taxon>Acrobeloides</taxon>
    </lineage>
</organism>
<dbReference type="WBParaSite" id="ACRNAN_scaffold1654.g27558.t1">
    <property type="protein sequence ID" value="ACRNAN_scaffold1654.g27558.t1"/>
    <property type="gene ID" value="ACRNAN_scaffold1654.g27558"/>
</dbReference>
<keyword evidence="8" id="KW-1185">Reference proteome</keyword>
<dbReference type="SMART" id="SM01401">
    <property type="entry name" value="Sds3"/>
    <property type="match status" value="1"/>
</dbReference>
<sequence>MNTESLLSDVIFDERMKPLLEEKEHLENGTHPDFVVGLKKLETEYEEELGKIANREMLEKERIEAVYQHEKKAIEKEYENKLNELVEILSNECEEKKRQVEAEINSLDINTATNLNYYNYVYANKKTLRRRANEPPQVGEKRSRKRSPQNIVHLLPETDIAQDVKFICNTLNTTATTSLEDEEKQPRKISVENNKLTCDGKVYHKGQNVTVETVNYGKFPAIIHTVCERFVHFKSTMAGDTRQVMATKDDLECSRVIVRKRY</sequence>
<dbReference type="Proteomes" id="UP000887540">
    <property type="component" value="Unplaced"/>
</dbReference>
<evidence type="ECO:0000313" key="8">
    <source>
        <dbReference type="Proteomes" id="UP000887540"/>
    </source>
</evidence>
<evidence type="ECO:0000256" key="2">
    <source>
        <dbReference type="ARBA" id="ARBA00022491"/>
    </source>
</evidence>
<keyword evidence="6" id="KW-0175">Coiled coil</keyword>
<evidence type="ECO:0000256" key="1">
    <source>
        <dbReference type="ARBA" id="ARBA00004123"/>
    </source>
</evidence>
<evidence type="ECO:0000256" key="5">
    <source>
        <dbReference type="ARBA" id="ARBA00023242"/>
    </source>
</evidence>
<dbReference type="GO" id="GO:0010468">
    <property type="term" value="P:regulation of gene expression"/>
    <property type="evidence" value="ECO:0007669"/>
    <property type="project" value="UniProtKB-ARBA"/>
</dbReference>
<feature type="coiled-coil region" evidence="6">
    <location>
        <begin position="64"/>
        <end position="110"/>
    </location>
</feature>
<comment type="subcellular location">
    <subcellularLocation>
        <location evidence="1">Nucleus</location>
    </subcellularLocation>
</comment>
<accession>A0A914CYZ9</accession>
<dbReference type="PANTHER" id="PTHR21964">
    <property type="entry name" value="BREAST CANCER METASTASIS-SUPPRESSOR 1"/>
    <property type="match status" value="1"/>
</dbReference>
<evidence type="ECO:0000256" key="4">
    <source>
        <dbReference type="ARBA" id="ARBA00023163"/>
    </source>
</evidence>
<feature type="region of interest" description="Disordered" evidence="7">
    <location>
        <begin position="129"/>
        <end position="149"/>
    </location>
</feature>
<evidence type="ECO:0000256" key="3">
    <source>
        <dbReference type="ARBA" id="ARBA00023015"/>
    </source>
</evidence>
<evidence type="ECO:0000256" key="7">
    <source>
        <dbReference type="SAM" id="MobiDB-lite"/>
    </source>
</evidence>
<dbReference type="AlphaFoldDB" id="A0A914CYZ9"/>
<dbReference type="InterPro" id="IPR013907">
    <property type="entry name" value="Sds3"/>
</dbReference>
<name>A0A914CYZ9_9BILA</name>
<keyword evidence="5" id="KW-0539">Nucleus</keyword>
<dbReference type="GO" id="GO:0005654">
    <property type="term" value="C:nucleoplasm"/>
    <property type="evidence" value="ECO:0007669"/>
    <property type="project" value="UniProtKB-ARBA"/>
</dbReference>
<keyword evidence="2" id="KW-0678">Repressor</keyword>
<dbReference type="Pfam" id="PF08598">
    <property type="entry name" value="Sds3"/>
    <property type="match status" value="1"/>
</dbReference>
<keyword evidence="3" id="KW-0805">Transcription regulation</keyword>
<evidence type="ECO:0000313" key="9">
    <source>
        <dbReference type="WBParaSite" id="ACRNAN_scaffold1654.g27558.t1"/>
    </source>
</evidence>
<proteinExistence type="predicted"/>